<proteinExistence type="predicted"/>
<protein>
    <submittedName>
        <fullName evidence="1">Uncharacterized protein</fullName>
    </submittedName>
</protein>
<organism evidence="1 2">
    <name type="scientific">Canavalia gladiata</name>
    <name type="common">Sword bean</name>
    <name type="synonym">Dolichos gladiatus</name>
    <dbReference type="NCBI Taxonomy" id="3824"/>
    <lineage>
        <taxon>Eukaryota</taxon>
        <taxon>Viridiplantae</taxon>
        <taxon>Streptophyta</taxon>
        <taxon>Embryophyta</taxon>
        <taxon>Tracheophyta</taxon>
        <taxon>Spermatophyta</taxon>
        <taxon>Magnoliopsida</taxon>
        <taxon>eudicotyledons</taxon>
        <taxon>Gunneridae</taxon>
        <taxon>Pentapetalae</taxon>
        <taxon>rosids</taxon>
        <taxon>fabids</taxon>
        <taxon>Fabales</taxon>
        <taxon>Fabaceae</taxon>
        <taxon>Papilionoideae</taxon>
        <taxon>50 kb inversion clade</taxon>
        <taxon>NPAAA clade</taxon>
        <taxon>indigoferoid/millettioid clade</taxon>
        <taxon>Phaseoleae</taxon>
        <taxon>Canavalia</taxon>
    </lineage>
</organism>
<sequence length="99" mass="11507">MALLTGLKVEEWRNCRITQLRQGLKNQPPPVEASDKLEGSYLLLPTINNLTTNLLSFPFHENKAILHVCIVHQVIQNFKPKACQHYELFSYIYNKKIEN</sequence>
<evidence type="ECO:0000313" key="2">
    <source>
        <dbReference type="Proteomes" id="UP001367508"/>
    </source>
</evidence>
<gene>
    <name evidence="1" type="ORF">VNO77_04667</name>
</gene>
<accession>A0AAN9MXQ4</accession>
<dbReference type="Proteomes" id="UP001367508">
    <property type="component" value="Unassembled WGS sequence"/>
</dbReference>
<keyword evidence="2" id="KW-1185">Reference proteome</keyword>
<comment type="caution">
    <text evidence="1">The sequence shown here is derived from an EMBL/GenBank/DDBJ whole genome shotgun (WGS) entry which is preliminary data.</text>
</comment>
<name>A0AAN9MXQ4_CANGL</name>
<dbReference type="EMBL" id="JAYMYQ010000001">
    <property type="protein sequence ID" value="KAK7362551.1"/>
    <property type="molecule type" value="Genomic_DNA"/>
</dbReference>
<dbReference type="AlphaFoldDB" id="A0AAN9MXQ4"/>
<reference evidence="1 2" key="1">
    <citation type="submission" date="2024-01" db="EMBL/GenBank/DDBJ databases">
        <title>The genomes of 5 underutilized Papilionoideae crops provide insights into root nodulation and disease resistanc.</title>
        <authorList>
            <person name="Jiang F."/>
        </authorList>
    </citation>
    <scope>NUCLEOTIDE SEQUENCE [LARGE SCALE GENOMIC DNA]</scope>
    <source>
        <strain evidence="1">LVBAO_FW01</strain>
        <tissue evidence="1">Leaves</tissue>
    </source>
</reference>
<evidence type="ECO:0000313" key="1">
    <source>
        <dbReference type="EMBL" id="KAK7362551.1"/>
    </source>
</evidence>